<dbReference type="AlphaFoldDB" id="A0A699RYT1"/>
<protein>
    <submittedName>
        <fullName evidence="2">Uncharacterized protein</fullName>
    </submittedName>
</protein>
<reference evidence="2" key="1">
    <citation type="journal article" date="2019" name="Sci. Rep.">
        <title>Draft genome of Tanacetum cinerariifolium, the natural source of mosquito coil.</title>
        <authorList>
            <person name="Yamashiro T."/>
            <person name="Shiraishi A."/>
            <person name="Satake H."/>
            <person name="Nakayama K."/>
        </authorList>
    </citation>
    <scope>NUCLEOTIDE SEQUENCE</scope>
</reference>
<comment type="caution">
    <text evidence="2">The sequence shown here is derived from an EMBL/GenBank/DDBJ whole genome shotgun (WGS) entry which is preliminary data.</text>
</comment>
<feature type="region of interest" description="Disordered" evidence="1">
    <location>
        <begin position="1"/>
        <end position="32"/>
    </location>
</feature>
<proteinExistence type="predicted"/>
<evidence type="ECO:0000256" key="1">
    <source>
        <dbReference type="SAM" id="MobiDB-lite"/>
    </source>
</evidence>
<evidence type="ECO:0000313" key="2">
    <source>
        <dbReference type="EMBL" id="GFC89611.1"/>
    </source>
</evidence>
<accession>A0A699RYT1</accession>
<organism evidence="2">
    <name type="scientific">Tanacetum cinerariifolium</name>
    <name type="common">Dalmatian daisy</name>
    <name type="synonym">Chrysanthemum cinerariifolium</name>
    <dbReference type="NCBI Taxonomy" id="118510"/>
    <lineage>
        <taxon>Eukaryota</taxon>
        <taxon>Viridiplantae</taxon>
        <taxon>Streptophyta</taxon>
        <taxon>Embryophyta</taxon>
        <taxon>Tracheophyta</taxon>
        <taxon>Spermatophyta</taxon>
        <taxon>Magnoliopsida</taxon>
        <taxon>eudicotyledons</taxon>
        <taxon>Gunneridae</taxon>
        <taxon>Pentapetalae</taxon>
        <taxon>asterids</taxon>
        <taxon>campanulids</taxon>
        <taxon>Asterales</taxon>
        <taxon>Asteraceae</taxon>
        <taxon>Asteroideae</taxon>
        <taxon>Anthemideae</taxon>
        <taxon>Anthemidinae</taxon>
        <taxon>Tanacetum</taxon>
    </lineage>
</organism>
<name>A0A699RYT1_TANCI</name>
<sequence>RAARPASRQWGRTDWFRAGCAPAPPKRPRPPR</sequence>
<feature type="non-terminal residue" evidence="2">
    <location>
        <position position="1"/>
    </location>
</feature>
<gene>
    <name evidence="2" type="ORF">Tci_861581</name>
</gene>
<dbReference type="EMBL" id="BKCJ011121796">
    <property type="protein sequence ID" value="GFC89611.1"/>
    <property type="molecule type" value="Genomic_DNA"/>
</dbReference>